<evidence type="ECO:0000256" key="5">
    <source>
        <dbReference type="ARBA" id="ARBA00022500"/>
    </source>
</evidence>
<keyword evidence="11" id="KW-0282">Flagellum</keyword>
<feature type="transmembrane region" description="Helical" evidence="10">
    <location>
        <begin position="7"/>
        <end position="25"/>
    </location>
</feature>
<evidence type="ECO:0000256" key="1">
    <source>
        <dbReference type="ARBA" id="ARBA00002254"/>
    </source>
</evidence>
<proteinExistence type="inferred from homology"/>
<reference evidence="11 12" key="1">
    <citation type="submission" date="2019-03" db="EMBL/GenBank/DDBJ databases">
        <title>Genomic Encyclopedia of Type Strains, Phase IV (KMG-IV): sequencing the most valuable type-strain genomes for metagenomic binning, comparative biology and taxonomic classification.</title>
        <authorList>
            <person name="Goeker M."/>
        </authorList>
    </citation>
    <scope>NUCLEOTIDE SEQUENCE [LARGE SCALE GENOMIC DNA]</scope>
    <source>
        <strain evidence="11 12">DSM 24984</strain>
    </source>
</reference>
<gene>
    <name evidence="11" type="ORF">C8D98_2003</name>
</gene>
<comment type="similarity">
    <text evidence="3 10">Belongs to the FliL family.</text>
</comment>
<evidence type="ECO:0000256" key="8">
    <source>
        <dbReference type="ARBA" id="ARBA00022989"/>
    </source>
</evidence>
<keyword evidence="4 10" id="KW-1003">Cell membrane</keyword>
<accession>A0A4R1K6H6</accession>
<keyword evidence="6 10" id="KW-0812">Transmembrane</keyword>
<evidence type="ECO:0000256" key="3">
    <source>
        <dbReference type="ARBA" id="ARBA00008281"/>
    </source>
</evidence>
<keyword evidence="12" id="KW-1185">Reference proteome</keyword>
<keyword evidence="11" id="KW-0966">Cell projection</keyword>
<comment type="function">
    <text evidence="1 10">Controls the rotational direction of flagella during chemotaxis.</text>
</comment>
<dbReference type="GO" id="GO:0005886">
    <property type="term" value="C:plasma membrane"/>
    <property type="evidence" value="ECO:0007669"/>
    <property type="project" value="UniProtKB-SubCell"/>
</dbReference>
<keyword evidence="9 10" id="KW-0472">Membrane</keyword>
<dbReference type="PANTHER" id="PTHR35091">
    <property type="entry name" value="FLAGELLAR PROTEIN FLIL"/>
    <property type="match status" value="1"/>
</dbReference>
<dbReference type="PANTHER" id="PTHR35091:SF2">
    <property type="entry name" value="FLAGELLAR PROTEIN FLIL"/>
    <property type="match status" value="1"/>
</dbReference>
<dbReference type="RefSeq" id="WP_132873993.1">
    <property type="nucleotide sequence ID" value="NZ_JAJUHT010000005.1"/>
</dbReference>
<organism evidence="11 12">
    <name type="scientific">Seleniivibrio woodruffii</name>
    <dbReference type="NCBI Taxonomy" id="1078050"/>
    <lineage>
        <taxon>Bacteria</taxon>
        <taxon>Pseudomonadati</taxon>
        <taxon>Deferribacterota</taxon>
        <taxon>Deferribacteres</taxon>
        <taxon>Deferribacterales</taxon>
        <taxon>Geovibrionaceae</taxon>
        <taxon>Seleniivibrio</taxon>
    </lineage>
</organism>
<dbReference type="GO" id="GO:0071978">
    <property type="term" value="P:bacterial-type flagellum-dependent swarming motility"/>
    <property type="evidence" value="ECO:0007669"/>
    <property type="project" value="TreeGrafter"/>
</dbReference>
<dbReference type="GO" id="GO:0006935">
    <property type="term" value="P:chemotaxis"/>
    <property type="evidence" value="ECO:0007669"/>
    <property type="project" value="UniProtKB-KW"/>
</dbReference>
<evidence type="ECO:0000313" key="12">
    <source>
        <dbReference type="Proteomes" id="UP000294614"/>
    </source>
</evidence>
<keyword evidence="11" id="KW-0969">Cilium</keyword>
<evidence type="ECO:0000256" key="6">
    <source>
        <dbReference type="ARBA" id="ARBA00022692"/>
    </source>
</evidence>
<dbReference type="InterPro" id="IPR005503">
    <property type="entry name" value="FliL"/>
</dbReference>
<evidence type="ECO:0000256" key="2">
    <source>
        <dbReference type="ARBA" id="ARBA00004162"/>
    </source>
</evidence>
<protein>
    <recommendedName>
        <fullName evidence="10">Flagellar protein FliL</fullName>
    </recommendedName>
</protein>
<dbReference type="GO" id="GO:0009425">
    <property type="term" value="C:bacterial-type flagellum basal body"/>
    <property type="evidence" value="ECO:0007669"/>
    <property type="project" value="InterPro"/>
</dbReference>
<evidence type="ECO:0000256" key="9">
    <source>
        <dbReference type="ARBA" id="ARBA00023136"/>
    </source>
</evidence>
<dbReference type="AlphaFoldDB" id="A0A4R1K6H6"/>
<keyword evidence="8 10" id="KW-1133">Transmembrane helix</keyword>
<evidence type="ECO:0000256" key="10">
    <source>
        <dbReference type="RuleBase" id="RU364125"/>
    </source>
</evidence>
<name>A0A4R1K6H6_9BACT</name>
<dbReference type="Proteomes" id="UP000294614">
    <property type="component" value="Unassembled WGS sequence"/>
</dbReference>
<evidence type="ECO:0000313" key="11">
    <source>
        <dbReference type="EMBL" id="TCK59836.1"/>
    </source>
</evidence>
<dbReference type="EMBL" id="SMGG01000005">
    <property type="protein sequence ID" value="TCK59836.1"/>
    <property type="molecule type" value="Genomic_DNA"/>
</dbReference>
<evidence type="ECO:0000256" key="7">
    <source>
        <dbReference type="ARBA" id="ARBA00022779"/>
    </source>
</evidence>
<sequence>MKKAVQIVLFLIFIVLVAIIVYLMSGNLSLKIGAVGSKKNAFEDYKVQVFSGNGMHRVEMRDLVTSTGSGKQQYYRYDIMFEMADKGSTKVIQNQRDQVAAIINSVMSTFPPEELTTEAQRLRVKRLIADKVQEFYPDIQIKDLYFTNYVYN</sequence>
<dbReference type="Pfam" id="PF03748">
    <property type="entry name" value="FliL"/>
    <property type="match status" value="1"/>
</dbReference>
<keyword evidence="5 10" id="KW-0145">Chemotaxis</keyword>
<evidence type="ECO:0000256" key="4">
    <source>
        <dbReference type="ARBA" id="ARBA00022475"/>
    </source>
</evidence>
<keyword evidence="7 10" id="KW-0283">Flagellar rotation</keyword>
<comment type="caution">
    <text evidence="11">The sequence shown here is derived from an EMBL/GenBank/DDBJ whole genome shotgun (WGS) entry which is preliminary data.</text>
</comment>
<comment type="subcellular location">
    <subcellularLocation>
        <location evidence="2">Cell membrane</location>
        <topology evidence="2">Single-pass membrane protein</topology>
    </subcellularLocation>
</comment>